<evidence type="ECO:0000256" key="8">
    <source>
        <dbReference type="SAM" id="Phobius"/>
    </source>
</evidence>
<comment type="cofactor">
    <cofactor evidence="7">
        <name>Mg(2+)</name>
        <dbReference type="ChEBI" id="CHEBI:18420"/>
    </cofactor>
</comment>
<keyword evidence="5 8" id="KW-1133">Transmembrane helix</keyword>
<feature type="binding site" evidence="7">
    <location>
        <position position="155"/>
    </location>
    <ligand>
        <name>Mg(2+)</name>
        <dbReference type="ChEBI" id="CHEBI:18420"/>
    </ligand>
</feature>
<feature type="transmembrane region" description="Helical" evidence="8">
    <location>
        <begin position="216"/>
        <end position="232"/>
    </location>
</feature>
<evidence type="ECO:0000256" key="7">
    <source>
        <dbReference type="PIRSR" id="PIRSR600715-1"/>
    </source>
</evidence>
<evidence type="ECO:0000256" key="5">
    <source>
        <dbReference type="ARBA" id="ARBA00022989"/>
    </source>
</evidence>
<evidence type="ECO:0000256" key="3">
    <source>
        <dbReference type="ARBA" id="ARBA00022679"/>
    </source>
</evidence>
<comment type="caution">
    <text evidence="9">The sequence shown here is derived from an EMBL/GenBank/DDBJ whole genome shotgun (WGS) entry which is preliminary data.</text>
</comment>
<keyword evidence="3" id="KW-0808">Transferase</keyword>
<dbReference type="GO" id="GO:0009103">
    <property type="term" value="P:lipopolysaccharide biosynthetic process"/>
    <property type="evidence" value="ECO:0007669"/>
    <property type="project" value="TreeGrafter"/>
</dbReference>
<feature type="transmembrane region" description="Helical" evidence="8">
    <location>
        <begin position="238"/>
        <end position="257"/>
    </location>
</feature>
<keyword evidence="4 8" id="KW-0812">Transmembrane</keyword>
<keyword evidence="2" id="KW-1003">Cell membrane</keyword>
<name>A0A1G2HWX7_9BACT</name>
<evidence type="ECO:0000256" key="2">
    <source>
        <dbReference type="ARBA" id="ARBA00022475"/>
    </source>
</evidence>
<reference evidence="9 10" key="1">
    <citation type="journal article" date="2016" name="Nat. Commun.">
        <title>Thousands of microbial genomes shed light on interconnected biogeochemical processes in an aquifer system.</title>
        <authorList>
            <person name="Anantharaman K."/>
            <person name="Brown C.T."/>
            <person name="Hug L.A."/>
            <person name="Sharon I."/>
            <person name="Castelle C.J."/>
            <person name="Probst A.J."/>
            <person name="Thomas B.C."/>
            <person name="Singh A."/>
            <person name="Wilkins M.J."/>
            <person name="Karaoz U."/>
            <person name="Brodie E.L."/>
            <person name="Williams K.H."/>
            <person name="Hubbard S.S."/>
            <person name="Banfield J.F."/>
        </authorList>
    </citation>
    <scope>NUCLEOTIDE SEQUENCE [LARGE SCALE GENOMIC DNA]</scope>
</reference>
<dbReference type="InterPro" id="IPR000715">
    <property type="entry name" value="Glycosyl_transferase_4"/>
</dbReference>
<organism evidence="9 10">
    <name type="scientific">Candidatus Staskawiczbacteria bacterium RIFCSPHIGHO2_02_FULL_33_16</name>
    <dbReference type="NCBI Taxonomy" id="1802204"/>
    <lineage>
        <taxon>Bacteria</taxon>
        <taxon>Candidatus Staskawicziibacteriota</taxon>
    </lineage>
</organism>
<feature type="transmembrane region" description="Helical" evidence="8">
    <location>
        <begin position="162"/>
        <end position="180"/>
    </location>
</feature>
<feature type="transmembrane region" description="Helical" evidence="8">
    <location>
        <begin position="6"/>
        <end position="26"/>
    </location>
</feature>
<keyword evidence="6 8" id="KW-0472">Membrane</keyword>
<dbReference type="CDD" id="cd06853">
    <property type="entry name" value="GT_WecA_like"/>
    <property type="match status" value="1"/>
</dbReference>
<feature type="transmembrane region" description="Helical" evidence="8">
    <location>
        <begin position="186"/>
        <end position="204"/>
    </location>
</feature>
<accession>A0A1G2HWX7</accession>
<dbReference type="GO" id="GO:0046872">
    <property type="term" value="F:metal ion binding"/>
    <property type="evidence" value="ECO:0007669"/>
    <property type="project" value="UniProtKB-KW"/>
</dbReference>
<keyword evidence="7" id="KW-0479">Metal-binding</keyword>
<feature type="transmembrane region" description="Helical" evidence="8">
    <location>
        <begin position="136"/>
        <end position="155"/>
    </location>
</feature>
<evidence type="ECO:0000313" key="9">
    <source>
        <dbReference type="EMBL" id="OGZ67022.1"/>
    </source>
</evidence>
<evidence type="ECO:0000256" key="4">
    <source>
        <dbReference type="ARBA" id="ARBA00022692"/>
    </source>
</evidence>
<feature type="transmembrane region" description="Helical" evidence="8">
    <location>
        <begin position="47"/>
        <end position="66"/>
    </location>
</feature>
<keyword evidence="7" id="KW-0460">Magnesium</keyword>
<evidence type="ECO:0000313" key="10">
    <source>
        <dbReference type="Proteomes" id="UP000179183"/>
    </source>
</evidence>
<protein>
    <recommendedName>
        <fullName evidence="11">Undecaprenyl-phosphate alpha-N-acetylglucosaminyl 1-phosphate transferase</fullName>
    </recommendedName>
</protein>
<feature type="transmembrane region" description="Helical" evidence="8">
    <location>
        <begin position="291"/>
        <end position="312"/>
    </location>
</feature>
<dbReference type="Proteomes" id="UP000179183">
    <property type="component" value="Unassembled WGS sequence"/>
</dbReference>
<comment type="subcellular location">
    <subcellularLocation>
        <location evidence="1">Cell membrane</location>
        <topology evidence="1">Multi-pass membrane protein</topology>
    </subcellularLocation>
</comment>
<evidence type="ECO:0000256" key="1">
    <source>
        <dbReference type="ARBA" id="ARBA00004651"/>
    </source>
</evidence>
<feature type="binding site" evidence="7">
    <location>
        <position position="215"/>
    </location>
    <ligand>
        <name>Mg(2+)</name>
        <dbReference type="ChEBI" id="CHEBI:18420"/>
    </ligand>
</feature>
<proteinExistence type="predicted"/>
<dbReference type="Pfam" id="PF00953">
    <property type="entry name" value="Glycos_transf_4"/>
    <property type="match status" value="1"/>
</dbReference>
<evidence type="ECO:0008006" key="11">
    <source>
        <dbReference type="Google" id="ProtNLM"/>
    </source>
</evidence>
<dbReference type="GO" id="GO:0071555">
    <property type="term" value="P:cell wall organization"/>
    <property type="evidence" value="ECO:0007669"/>
    <property type="project" value="TreeGrafter"/>
</dbReference>
<dbReference type="GO" id="GO:0005886">
    <property type="term" value="C:plasma membrane"/>
    <property type="evidence" value="ECO:0007669"/>
    <property type="project" value="UniProtKB-SubCell"/>
</dbReference>
<dbReference type="GO" id="GO:0016780">
    <property type="term" value="F:phosphotransferase activity, for other substituted phosphate groups"/>
    <property type="evidence" value="ECO:0007669"/>
    <property type="project" value="InterPro"/>
</dbReference>
<dbReference type="AlphaFoldDB" id="A0A1G2HWX7"/>
<evidence type="ECO:0000256" key="6">
    <source>
        <dbReference type="ARBA" id="ARBA00023136"/>
    </source>
</evidence>
<dbReference type="EMBL" id="MHOQ01000015">
    <property type="protein sequence ID" value="OGZ67022.1"/>
    <property type="molecule type" value="Genomic_DNA"/>
</dbReference>
<feature type="transmembrane region" description="Helical" evidence="8">
    <location>
        <begin position="72"/>
        <end position="92"/>
    </location>
</feature>
<gene>
    <name evidence="9" type="ORF">A3D34_01350</name>
</gene>
<dbReference type="GO" id="GO:0044038">
    <property type="term" value="P:cell wall macromolecule biosynthetic process"/>
    <property type="evidence" value="ECO:0007669"/>
    <property type="project" value="TreeGrafter"/>
</dbReference>
<dbReference type="PANTHER" id="PTHR22926:SF3">
    <property type="entry name" value="UNDECAPRENYL-PHOSPHATE ALPHA-N-ACETYLGLUCOSAMINYL 1-PHOSPHATE TRANSFERASE"/>
    <property type="match status" value="1"/>
</dbReference>
<feature type="transmembrane region" description="Helical" evidence="8">
    <location>
        <begin position="112"/>
        <end position="130"/>
    </location>
</feature>
<sequence length="313" mass="34568">MIISIFYFLAPFFVGIIAIFLLLKFSEKTNFLVDVPEGDVLKIHKKSIPLIGGLGMALAILLGFLFITTKEIVPQLIAIILGFLIIFCVMLWDDLKWKHISTIKPFLKFPILLLSALIPAIILSFSGIIFNFVPLYIVAILLGFIYIFTVINSINYQDGMDGLAGGQVFISLLGFVMLSLITGNSFVLLVALVCLGAVASFLCFNFPPAKVFMGDSGAYSLGFLLSVFAMLFSRPYEIYSVLGPIFIIGLPIFDGVFTNIRRIANGKSIFLGDRSHFYDKLLQKGFSTKKTLAICYGIQVLLVIVGIAIYSYT</sequence>
<dbReference type="PANTHER" id="PTHR22926">
    <property type="entry name" value="PHOSPHO-N-ACETYLMURAMOYL-PENTAPEPTIDE-TRANSFERASE"/>
    <property type="match status" value="1"/>
</dbReference>